<name>C0PBQ6_MAIZE</name>
<accession>C0PBQ6</accession>
<organism evidence="1">
    <name type="scientific">Zea mays</name>
    <name type="common">Maize</name>
    <dbReference type="NCBI Taxonomy" id="4577"/>
    <lineage>
        <taxon>Eukaryota</taxon>
        <taxon>Viridiplantae</taxon>
        <taxon>Streptophyta</taxon>
        <taxon>Embryophyta</taxon>
        <taxon>Tracheophyta</taxon>
        <taxon>Spermatophyta</taxon>
        <taxon>Magnoliopsida</taxon>
        <taxon>Liliopsida</taxon>
        <taxon>Poales</taxon>
        <taxon>Poaceae</taxon>
        <taxon>PACMAD clade</taxon>
        <taxon>Panicoideae</taxon>
        <taxon>Andropogonodae</taxon>
        <taxon>Andropogoneae</taxon>
        <taxon>Tripsacinae</taxon>
        <taxon>Zea</taxon>
    </lineage>
</organism>
<reference evidence="1" key="1">
    <citation type="journal article" date="2009" name="PLoS Genet.">
        <title>Sequencing, mapping, and analysis of 27,455 maize full-length cDNAs.</title>
        <authorList>
            <person name="Soderlund C."/>
            <person name="Descour A."/>
            <person name="Kudrna D."/>
            <person name="Bomhoff M."/>
            <person name="Boyd L."/>
            <person name="Currie J."/>
            <person name="Angelova A."/>
            <person name="Collura K."/>
            <person name="Wissotski M."/>
            <person name="Ashley E."/>
            <person name="Morrow D."/>
            <person name="Fernandes J."/>
            <person name="Walbot V."/>
            <person name="Yu Y."/>
        </authorList>
    </citation>
    <scope>NUCLEOTIDE SEQUENCE</scope>
    <source>
        <strain evidence="1">B73</strain>
    </source>
</reference>
<sequence>MEVVSEVLGAPICFYIMLVCKITPRKAPQQLFLQRCKNFIINWSLRG</sequence>
<proteinExistence type="evidence at transcript level"/>
<evidence type="ECO:0000313" key="1">
    <source>
        <dbReference type="EMBL" id="ACN31601.1"/>
    </source>
</evidence>
<protein>
    <submittedName>
        <fullName evidence="1">Uncharacterized protein</fullName>
    </submittedName>
</protein>
<dbReference type="EMBL" id="BT065725">
    <property type="protein sequence ID" value="ACN31601.1"/>
    <property type="molecule type" value="mRNA"/>
</dbReference>
<dbReference type="AlphaFoldDB" id="C0PBQ6"/>